<sequence>MEELHMLLENFWILRDENREDYYRIRDAQGRIKLFIEEKLGYRLVINPHMAKLEKVPGEAEAWMGIQDFKESMDYAFLCLLLAFLEEKGPEEQFVLSNITEYIQATYEGYEKVDWNLFSHRRSLVRVLVFAEKIGILKVNDGEQERFSEDRTTEVLYENTGISGYFLRSFGRELGDDINPDILLEGEWLTGDTERGSFRRHRVYRKLLLSPAVYSQGPDDQDFLYIKNYRNTIQRDFEENLGAKLHIHKNSAFLIYENSSRDKSFFPDGSNISDIILQIGGLLRKKLDEEKLHVKPDDTIEIPESEFHHIIMECRELYKSGWYKSYRELSPDKLIQEVMDAMESWKMIVRDKKLRSVKILPMVGKFTGEYPENFVKGVKTHEE</sequence>
<dbReference type="Proteomes" id="UP000280960">
    <property type="component" value="Chromosome"/>
</dbReference>
<dbReference type="NCBIfam" id="TIGR02678">
    <property type="entry name" value="TIGR02678 family protein"/>
    <property type="match status" value="1"/>
</dbReference>
<proteinExistence type="predicted"/>
<keyword evidence="2" id="KW-1185">Reference proteome</keyword>
<protein>
    <submittedName>
        <fullName evidence="1">TIGR02678 family protein</fullName>
    </submittedName>
</protein>
<evidence type="ECO:0000313" key="2">
    <source>
        <dbReference type="Proteomes" id="UP000280960"/>
    </source>
</evidence>
<accession>A0A3G2R8I8</accession>
<dbReference type="RefSeq" id="WP_122015195.1">
    <property type="nucleotide sequence ID" value="NZ_CP033169.1"/>
</dbReference>
<gene>
    <name evidence="1" type="ORF">D2962_12790</name>
</gene>
<reference evidence="1 2" key="1">
    <citation type="submission" date="2018-10" db="EMBL/GenBank/DDBJ databases">
        <authorList>
            <person name="Zhang X."/>
        </authorList>
    </citation>
    <scope>NUCLEOTIDE SEQUENCE [LARGE SCALE GENOMIC DNA]</scope>
    <source>
        <strain evidence="1 2">SK-G1</strain>
    </source>
</reference>
<dbReference type="Pfam" id="PF09661">
    <property type="entry name" value="DUF2398"/>
    <property type="match status" value="1"/>
</dbReference>
<evidence type="ECO:0000313" key="1">
    <source>
        <dbReference type="EMBL" id="AYO31358.1"/>
    </source>
</evidence>
<name>A0A3G2R8I8_9FIRM</name>
<dbReference type="EMBL" id="CP033169">
    <property type="protein sequence ID" value="AYO31358.1"/>
    <property type="molecule type" value="Genomic_DNA"/>
</dbReference>
<dbReference type="InterPro" id="IPR013494">
    <property type="entry name" value="CHP02678"/>
</dbReference>
<dbReference type="AlphaFoldDB" id="A0A3G2R8I8"/>
<dbReference type="KEGG" id="bacg:D2962_12790"/>
<organism evidence="1 2">
    <name type="scientific">Biomaibacter acetigenes</name>
    <dbReference type="NCBI Taxonomy" id="2316383"/>
    <lineage>
        <taxon>Bacteria</taxon>
        <taxon>Bacillati</taxon>
        <taxon>Bacillota</taxon>
        <taxon>Clostridia</taxon>
        <taxon>Thermosediminibacterales</taxon>
        <taxon>Tepidanaerobacteraceae</taxon>
        <taxon>Biomaibacter</taxon>
    </lineage>
</organism>